<dbReference type="Pfam" id="PF07494">
    <property type="entry name" value="Reg_prop"/>
    <property type="match status" value="1"/>
</dbReference>
<dbReference type="Gene3D" id="2.130.10.10">
    <property type="entry name" value="YVTN repeat-like/Quinoprotein amine dehydrogenase"/>
    <property type="match status" value="3"/>
</dbReference>
<dbReference type="SUPFAM" id="SSF69322">
    <property type="entry name" value="Tricorn protease domain 2"/>
    <property type="match status" value="1"/>
</dbReference>
<organism evidence="5 6">
    <name type="scientific">Mucilaginibacter mali</name>
    <dbReference type="NCBI Taxonomy" id="2740462"/>
    <lineage>
        <taxon>Bacteria</taxon>
        <taxon>Pseudomonadati</taxon>
        <taxon>Bacteroidota</taxon>
        <taxon>Sphingobacteriia</taxon>
        <taxon>Sphingobacteriales</taxon>
        <taxon>Sphingobacteriaceae</taxon>
        <taxon>Mucilaginibacter</taxon>
    </lineage>
</organism>
<dbReference type="Gene3D" id="2.60.40.10">
    <property type="entry name" value="Immunoglobulins"/>
    <property type="match status" value="1"/>
</dbReference>
<dbReference type="InterPro" id="IPR036388">
    <property type="entry name" value="WH-like_DNA-bd_sf"/>
</dbReference>
<dbReference type="InterPro" id="IPR013783">
    <property type="entry name" value="Ig-like_fold"/>
</dbReference>
<dbReference type="PANTHER" id="PTHR43547">
    <property type="entry name" value="TWO-COMPONENT HISTIDINE KINASE"/>
    <property type="match status" value="1"/>
</dbReference>
<dbReference type="EMBL" id="CP054139">
    <property type="protein sequence ID" value="QKJ30752.1"/>
    <property type="molecule type" value="Genomic_DNA"/>
</dbReference>
<keyword evidence="1" id="KW-0597">Phosphoprotein</keyword>
<dbReference type="SUPFAM" id="SSF63829">
    <property type="entry name" value="Calcium-dependent phosphotriesterase"/>
    <property type="match status" value="1"/>
</dbReference>
<feature type="transmembrane region" description="Helical" evidence="3">
    <location>
        <begin position="733"/>
        <end position="751"/>
    </location>
</feature>
<evidence type="ECO:0000313" key="5">
    <source>
        <dbReference type="EMBL" id="QKJ30752.1"/>
    </source>
</evidence>
<keyword evidence="2" id="KW-0175">Coiled coil</keyword>
<evidence type="ECO:0000313" key="6">
    <source>
        <dbReference type="Proteomes" id="UP000505355"/>
    </source>
</evidence>
<keyword evidence="3" id="KW-0812">Transmembrane</keyword>
<evidence type="ECO:0000256" key="1">
    <source>
        <dbReference type="ARBA" id="ARBA00022553"/>
    </source>
</evidence>
<gene>
    <name evidence="5" type="ORF">HQ865_13650</name>
</gene>
<dbReference type="GO" id="GO:0006355">
    <property type="term" value="P:regulation of DNA-templated transcription"/>
    <property type="evidence" value="ECO:0007669"/>
    <property type="project" value="InterPro"/>
</dbReference>
<dbReference type="InterPro" id="IPR011123">
    <property type="entry name" value="Y_Y_Y"/>
</dbReference>
<dbReference type="AlphaFoldDB" id="A0A7D4QFZ8"/>
<keyword evidence="6" id="KW-1185">Reference proteome</keyword>
<proteinExistence type="predicted"/>
<dbReference type="InterPro" id="IPR016032">
    <property type="entry name" value="Sig_transdc_resp-reg_C-effctor"/>
</dbReference>
<dbReference type="Proteomes" id="UP000505355">
    <property type="component" value="Chromosome"/>
</dbReference>
<dbReference type="KEGG" id="mmab:HQ865_13650"/>
<reference evidence="5 6" key="1">
    <citation type="submission" date="2020-05" db="EMBL/GenBank/DDBJ databases">
        <title>Mucilaginibacter mali sp. nov.</title>
        <authorList>
            <person name="Kim H.S."/>
            <person name="Lee K.C."/>
            <person name="Suh M.K."/>
            <person name="Kim J.-S."/>
            <person name="Han K.-I."/>
            <person name="Eom M.K."/>
            <person name="Shin Y.K."/>
            <person name="Lee J.-S."/>
        </authorList>
    </citation>
    <scope>NUCLEOTIDE SEQUENCE [LARGE SCALE GENOMIC DNA]</scope>
    <source>
        <strain evidence="5 6">G2-14</strain>
    </source>
</reference>
<keyword evidence="3" id="KW-1133">Transmembrane helix</keyword>
<feature type="domain" description="Two component regulator three Y" evidence="4">
    <location>
        <begin position="664"/>
        <end position="725"/>
    </location>
</feature>
<protein>
    <submittedName>
        <fullName evidence="5">Transcriptional regulator</fullName>
    </submittedName>
</protein>
<dbReference type="InterPro" id="IPR015943">
    <property type="entry name" value="WD40/YVTN_repeat-like_dom_sf"/>
</dbReference>
<dbReference type="RefSeq" id="WP_173415424.1">
    <property type="nucleotide sequence ID" value="NZ_CP054139.1"/>
</dbReference>
<evidence type="ECO:0000259" key="4">
    <source>
        <dbReference type="Pfam" id="PF07495"/>
    </source>
</evidence>
<accession>A0A7D4QFZ8</accession>
<evidence type="ECO:0000256" key="2">
    <source>
        <dbReference type="SAM" id="Coils"/>
    </source>
</evidence>
<dbReference type="InterPro" id="IPR011110">
    <property type="entry name" value="Reg_prop"/>
</dbReference>
<dbReference type="SUPFAM" id="SSF46894">
    <property type="entry name" value="C-terminal effector domain of the bipartite response regulators"/>
    <property type="match status" value="1"/>
</dbReference>
<dbReference type="PANTHER" id="PTHR43547:SF2">
    <property type="entry name" value="HYBRID SIGNAL TRANSDUCTION HISTIDINE KINASE C"/>
    <property type="match status" value="1"/>
</dbReference>
<dbReference type="GO" id="GO:0003677">
    <property type="term" value="F:DNA binding"/>
    <property type="evidence" value="ECO:0007669"/>
    <property type="project" value="InterPro"/>
</dbReference>
<name>A0A7D4QFZ8_9SPHI</name>
<dbReference type="Gene3D" id="1.10.10.10">
    <property type="entry name" value="Winged helix-like DNA-binding domain superfamily/Winged helix DNA-binding domain"/>
    <property type="match status" value="1"/>
</dbReference>
<dbReference type="Pfam" id="PF07495">
    <property type="entry name" value="Y_Y_Y"/>
    <property type="match status" value="1"/>
</dbReference>
<dbReference type="GO" id="GO:0000155">
    <property type="term" value="F:phosphorelay sensor kinase activity"/>
    <property type="evidence" value="ECO:0007669"/>
    <property type="project" value="TreeGrafter"/>
</dbReference>
<feature type="coiled-coil region" evidence="2">
    <location>
        <begin position="756"/>
        <end position="808"/>
    </location>
</feature>
<sequence>MQTAFAQTYIGRRETINYEKKQYNAGTQNWKIKQDAQGRVYFANNEGVLVFDGVAWQLYPLPNKTIVWSIEFGRDKKLYTGGQDEIGYFSPGKNGKLVFSSLKDLLPKSEQKFSDVWDIVAYGDDIFFRTRTRIFRYHAGGMTLYPAVSWLFLGVCRDQLIAHDEQKGILVFKNGNWESYIDKPSLPAGFYITGITPFGKDSSLVNTAKNGNYILTGKQLKYWELSGFGIDNHQHFLSTLALTDHTFLISTYTNGIYQVDQNGKLMENISKKEGLQNSNVRCMFMDADQNVWLGLDNGIDLVTYNNAVKLINPAIFKDGGGFSIARYKNSLYFALSNGIYQLPIQNIPDLSYTNAPFKMVAEGLSWHISTVNDNLLTGRDDGLFRVNDGKLTPIATNPGFWIFEPIPGSTLIAAGNYEGVRLLDQKNDAFINKGNIGSFNESARFLAIDDHNNIWTSHPYRGIYKLSLDNPKAKLYTQAQGLPSALNNFIFKIRKRVVAATEKGIYEYNAQTDRFEKSEQFKDIFGDMNLRYLQEDPAGNIWFVRDKEIGVMDFSSAKPSPVYIPELSRRILSGFENVYPINEQNIFVGSENGFYHINYAKYKKNIHPLEVYIRKVKAIANTDSLLFGGYFGSANDDAKQAKTNIPSLSFRWNSLHFEYSSPVFEAQSNVTYSYFLEGFDQEWSEWSKKPEKDYTNLAAGTYTFKVKARNHQDNESAISAYTFTIFPPWYQTIWAYLVYLALIIYLLYFFYKRQEIKHIKERENELMLQRQKNEEEQKQMAYQHRLELEISEKEVVKLRNEKLESEIEYKNSELATTAMTLVQKKEFILKVKEELQRLQKSGRDTIETVEIKKIVRLLSDEKKVNEEWEQFSVHFNKVHADFLTIVKERYPSINQQELKLAAYLIMNLSSKEIAQLMAISVRGVEISRYRLRKKLQIPTEVNLFEFLFEIQRECMKGSATE</sequence>
<keyword evidence="3" id="KW-0472">Membrane</keyword>
<evidence type="ECO:0000256" key="3">
    <source>
        <dbReference type="SAM" id="Phobius"/>
    </source>
</evidence>